<reference evidence="2 3" key="1">
    <citation type="submission" date="2021-11" db="EMBL/GenBank/DDBJ databases">
        <title>Black yeast isolated from Biological Soil Crust.</title>
        <authorList>
            <person name="Kurbessoian T."/>
        </authorList>
    </citation>
    <scope>NUCLEOTIDE SEQUENCE [LARGE SCALE GENOMIC DNA]</scope>
    <source>
        <strain evidence="2 3">CCFEE 5522</strain>
    </source>
</reference>
<keyword evidence="1" id="KW-0732">Signal</keyword>
<proteinExistence type="predicted"/>
<keyword evidence="3" id="KW-1185">Reference proteome</keyword>
<feature type="chain" id="PRO_5043541383" description="Sexual development protein" evidence="1">
    <location>
        <begin position="19"/>
        <end position="378"/>
    </location>
</feature>
<gene>
    <name evidence="2" type="ORF">LTR36_003764</name>
</gene>
<dbReference type="EMBL" id="JAVFHQ010000022">
    <property type="protein sequence ID" value="KAK4544860.1"/>
    <property type="molecule type" value="Genomic_DNA"/>
</dbReference>
<dbReference type="Pfam" id="PF13668">
    <property type="entry name" value="Ferritin_2"/>
    <property type="match status" value="1"/>
</dbReference>
<comment type="caution">
    <text evidence="2">The sequence shown here is derived from an EMBL/GenBank/DDBJ whole genome shotgun (WGS) entry which is preliminary data.</text>
</comment>
<name>A0AAV9JI06_9PEZI</name>
<organism evidence="2 3">
    <name type="scientific">Oleoguttula mirabilis</name>
    <dbReference type="NCBI Taxonomy" id="1507867"/>
    <lineage>
        <taxon>Eukaryota</taxon>
        <taxon>Fungi</taxon>
        <taxon>Dikarya</taxon>
        <taxon>Ascomycota</taxon>
        <taxon>Pezizomycotina</taxon>
        <taxon>Dothideomycetes</taxon>
        <taxon>Dothideomycetidae</taxon>
        <taxon>Mycosphaerellales</taxon>
        <taxon>Teratosphaeriaceae</taxon>
        <taxon>Oleoguttula</taxon>
    </lineage>
</organism>
<dbReference type="AlphaFoldDB" id="A0AAV9JI06"/>
<evidence type="ECO:0000313" key="2">
    <source>
        <dbReference type="EMBL" id="KAK4544860.1"/>
    </source>
</evidence>
<feature type="signal peptide" evidence="1">
    <location>
        <begin position="1"/>
        <end position="18"/>
    </location>
</feature>
<evidence type="ECO:0000256" key="1">
    <source>
        <dbReference type="SAM" id="SignalP"/>
    </source>
</evidence>
<protein>
    <recommendedName>
        <fullName evidence="4">Sexual development protein</fullName>
    </recommendedName>
</protein>
<evidence type="ECO:0008006" key="4">
    <source>
        <dbReference type="Google" id="ProtNLM"/>
    </source>
</evidence>
<dbReference type="Proteomes" id="UP001324427">
    <property type="component" value="Unassembled WGS sequence"/>
</dbReference>
<accession>A0AAV9JI06</accession>
<evidence type="ECO:0000313" key="3">
    <source>
        <dbReference type="Proteomes" id="UP001324427"/>
    </source>
</evidence>
<sequence>MLNTLTSAVIFGAAVVSAAPAAWGPMSNWGQGASSTVSSYSAGQTPFSFPLANGFPNVSDATLHDIEEAAHGTLPNGALPTEINATSAIVLELIAFNELFEVAFFTSLIQNITSNVEGFQIDSQVLRSFVLETLIAVQAQEELHALGANGILASAGRTQIQPCEYVFPVDNFDDAIGLARTFTDVVLGTLQDAQNTFATDGDAELVALIGSVIGQEGEQNGYYRSLLNLIPSSNPFLTRSAGQFAFSALNQNFVVNGSCPPVDNVLFNAIPILGALTVDTANILLEDQTLTFSVKSSSTDFSEYSVVFINQQNLPVVEPITNVKSSAGTVTFDAHFPGAQFIMDGLTIAAVTKSAGPFASVPEVAANSVFGPGLIEIN</sequence>